<evidence type="ECO:0000259" key="3">
    <source>
        <dbReference type="Pfam" id="PF02371"/>
    </source>
</evidence>
<dbReference type="Pfam" id="PF01548">
    <property type="entry name" value="DEDD_Tnp_IS110"/>
    <property type="match status" value="1"/>
</dbReference>
<dbReference type="GO" id="GO:0004803">
    <property type="term" value="F:transposase activity"/>
    <property type="evidence" value="ECO:0007669"/>
    <property type="project" value="InterPro"/>
</dbReference>
<sequence>MDDSITYVGLDVHKETIAVALADGGGRGDVRAFGQIVNTPAALARMLSKLLQPGRTLKFCYEAGPCGYGIQRQLSAAGHDCVVVAPSLIPRKPGDRIKTDRRDANNLARLHRAGELSAVWIPDPAHEAMRDLVRARLAAVRSLRQARQQLSGFLLRHGCHYGRPAWTQMHRRWLAGLRFEQPIHHIVLEDHIATIEAATDRRDRLTKQIEMMLTDWSLAPVVHALQSLRGMALVTAATMIAELGDLSRFTNPRQLMAYLGLVPSEHSSGGTRRQGGITKAGNTTARRMLIEAAWSYRFPARISREQLLRQEQLPKTIRDTAWKAQERLCRRYRKLTKAGKPATTVTTAIARELSGFVWAIACQVAPR</sequence>
<dbReference type="EMBL" id="LGAP01000046">
    <property type="protein sequence ID" value="KOF12907.1"/>
    <property type="molecule type" value="Genomic_DNA"/>
</dbReference>
<evidence type="ECO:0000313" key="4">
    <source>
        <dbReference type="EMBL" id="KOF12907.1"/>
    </source>
</evidence>
<evidence type="ECO:0000256" key="1">
    <source>
        <dbReference type="SAM" id="Coils"/>
    </source>
</evidence>
<dbReference type="PATRIC" id="fig|106592.7.peg.6082"/>
<reference evidence="5" key="1">
    <citation type="submission" date="2015-07" db="EMBL/GenBank/DDBJ databases">
        <title>Whole genome sequence of an Ensifer adhaerens strain isolated from a cave pool in the Wind Cave National Park.</title>
        <authorList>
            <person name="Eng W.W.H."/>
            <person name="Gan H.M."/>
            <person name="Barton H.A."/>
            <person name="Savka M.A."/>
        </authorList>
    </citation>
    <scope>NUCLEOTIDE SEQUENCE [LARGE SCALE GENOMIC DNA]</scope>
    <source>
        <strain evidence="5">SD006</strain>
    </source>
</reference>
<dbReference type="PANTHER" id="PTHR33055:SF13">
    <property type="entry name" value="TRANSPOSASE"/>
    <property type="match status" value="1"/>
</dbReference>
<feature type="coiled-coil region" evidence="1">
    <location>
        <begin position="188"/>
        <end position="215"/>
    </location>
</feature>
<dbReference type="InterPro" id="IPR003346">
    <property type="entry name" value="Transposase_20"/>
</dbReference>
<dbReference type="Proteomes" id="UP000037425">
    <property type="component" value="Unassembled WGS sequence"/>
</dbReference>
<dbReference type="OrthoDB" id="8261795at2"/>
<evidence type="ECO:0000259" key="2">
    <source>
        <dbReference type="Pfam" id="PF01548"/>
    </source>
</evidence>
<organism evidence="4 5">
    <name type="scientific">Ensifer adhaerens</name>
    <name type="common">Sinorhizobium morelense</name>
    <dbReference type="NCBI Taxonomy" id="106592"/>
    <lineage>
        <taxon>Bacteria</taxon>
        <taxon>Pseudomonadati</taxon>
        <taxon>Pseudomonadota</taxon>
        <taxon>Alphaproteobacteria</taxon>
        <taxon>Hyphomicrobiales</taxon>
        <taxon>Rhizobiaceae</taxon>
        <taxon>Sinorhizobium/Ensifer group</taxon>
        <taxon>Ensifer</taxon>
    </lineage>
</organism>
<keyword evidence="1" id="KW-0175">Coiled coil</keyword>
<dbReference type="GO" id="GO:0006313">
    <property type="term" value="P:DNA transposition"/>
    <property type="evidence" value="ECO:0007669"/>
    <property type="project" value="InterPro"/>
</dbReference>
<gene>
    <name evidence="4" type="ORF">AC244_33015</name>
</gene>
<dbReference type="AlphaFoldDB" id="A0A0L8BE34"/>
<dbReference type="Pfam" id="PF02371">
    <property type="entry name" value="Transposase_20"/>
    <property type="match status" value="1"/>
</dbReference>
<evidence type="ECO:0000313" key="5">
    <source>
        <dbReference type="Proteomes" id="UP000037425"/>
    </source>
</evidence>
<dbReference type="NCBIfam" id="NF033542">
    <property type="entry name" value="transpos_IS110"/>
    <property type="match status" value="1"/>
</dbReference>
<dbReference type="InterPro" id="IPR047650">
    <property type="entry name" value="Transpos_IS110"/>
</dbReference>
<accession>A0A0L8BE34</accession>
<dbReference type="GO" id="GO:0003677">
    <property type="term" value="F:DNA binding"/>
    <property type="evidence" value="ECO:0007669"/>
    <property type="project" value="InterPro"/>
</dbReference>
<dbReference type="InterPro" id="IPR002525">
    <property type="entry name" value="Transp_IS110-like_N"/>
</dbReference>
<dbReference type="PANTHER" id="PTHR33055">
    <property type="entry name" value="TRANSPOSASE FOR INSERTION SEQUENCE ELEMENT IS1111A"/>
    <property type="match status" value="1"/>
</dbReference>
<name>A0A0L8BE34_ENSAD</name>
<feature type="domain" description="Transposase IS110-like N-terminal" evidence="2">
    <location>
        <begin position="8"/>
        <end position="155"/>
    </location>
</feature>
<protein>
    <submittedName>
        <fullName evidence="4">Transposase</fullName>
    </submittedName>
</protein>
<dbReference type="RefSeq" id="WP_053253035.1">
    <property type="nucleotide sequence ID" value="NZ_LGAP01000046.1"/>
</dbReference>
<proteinExistence type="predicted"/>
<comment type="caution">
    <text evidence="4">The sequence shown here is derived from an EMBL/GenBank/DDBJ whole genome shotgun (WGS) entry which is preliminary data.</text>
</comment>
<feature type="domain" description="Transposase IS116/IS110/IS902 C-terminal" evidence="3">
    <location>
        <begin position="223"/>
        <end position="296"/>
    </location>
</feature>